<organism evidence="1 2">
    <name type="scientific">Streptomyces heilongjiangensis</name>
    <dbReference type="NCBI Taxonomy" id="945052"/>
    <lineage>
        <taxon>Bacteria</taxon>
        <taxon>Bacillati</taxon>
        <taxon>Actinomycetota</taxon>
        <taxon>Actinomycetes</taxon>
        <taxon>Kitasatosporales</taxon>
        <taxon>Streptomycetaceae</taxon>
        <taxon>Streptomyces</taxon>
    </lineage>
</organism>
<keyword evidence="2" id="KW-1185">Reference proteome</keyword>
<reference evidence="2" key="1">
    <citation type="journal article" date="2019" name="Int. J. Syst. Evol. Microbiol.">
        <title>The Global Catalogue of Microorganisms (GCM) 10K type strain sequencing project: providing services to taxonomists for standard genome sequencing and annotation.</title>
        <authorList>
            <consortium name="The Broad Institute Genomics Platform"/>
            <consortium name="The Broad Institute Genome Sequencing Center for Infectious Disease"/>
            <person name="Wu L."/>
            <person name="Ma J."/>
        </authorList>
    </citation>
    <scope>NUCLEOTIDE SEQUENCE [LARGE SCALE GENOMIC DNA]</scope>
    <source>
        <strain evidence="2">JCM 9918</strain>
    </source>
</reference>
<dbReference type="EMBL" id="JBHSNZ010000004">
    <property type="protein sequence ID" value="MFC5807346.1"/>
    <property type="molecule type" value="Genomic_DNA"/>
</dbReference>
<evidence type="ECO:0000313" key="2">
    <source>
        <dbReference type="Proteomes" id="UP001596112"/>
    </source>
</evidence>
<proteinExistence type="predicted"/>
<accession>A0ABW1B2Z6</accession>
<protein>
    <recommendedName>
        <fullName evidence="3">Prevent-host-death family protein</fullName>
    </recommendedName>
</protein>
<evidence type="ECO:0008006" key="3">
    <source>
        <dbReference type="Google" id="ProtNLM"/>
    </source>
</evidence>
<evidence type="ECO:0000313" key="1">
    <source>
        <dbReference type="EMBL" id="MFC5807346.1"/>
    </source>
</evidence>
<gene>
    <name evidence="1" type="ORF">ACFQGO_07455</name>
</gene>
<name>A0ABW1B2Z6_9ACTN</name>
<sequence length="159" mass="17580">MSAENAAVNFSELVNKNRQTLARLQESPRLRLRRRDGEDLILTTATRAEQDQTVVSAATRMLVAMARREPGSMELLLDILPDAFPWIRFLPEADLHAFAVELVDTMRAADSIGNSASVAQLLIAWQHTAEVYSDPELLAALTRDHGEDYGPAPDPRDAA</sequence>
<comment type="caution">
    <text evidence="1">The sequence shown here is derived from an EMBL/GenBank/DDBJ whole genome shotgun (WGS) entry which is preliminary data.</text>
</comment>
<dbReference type="Proteomes" id="UP001596112">
    <property type="component" value="Unassembled WGS sequence"/>
</dbReference>
<dbReference type="RefSeq" id="WP_272168965.1">
    <property type="nucleotide sequence ID" value="NZ_JAQOSL010000006.1"/>
</dbReference>